<keyword evidence="12" id="KW-1185">Reference proteome</keyword>
<dbReference type="SUPFAM" id="SSF55048">
    <property type="entry name" value="Probable ACP-binding domain of malonyl-CoA ACP transacylase"/>
    <property type="match status" value="1"/>
</dbReference>
<evidence type="ECO:0000259" key="9">
    <source>
        <dbReference type="PROSITE" id="PS52004"/>
    </source>
</evidence>
<organism evidence="11 12">
    <name type="scientific">Colletotrichum kahawae</name>
    <name type="common">Coffee berry disease fungus</name>
    <dbReference type="NCBI Taxonomy" id="34407"/>
    <lineage>
        <taxon>Eukaryota</taxon>
        <taxon>Fungi</taxon>
        <taxon>Dikarya</taxon>
        <taxon>Ascomycota</taxon>
        <taxon>Pezizomycotina</taxon>
        <taxon>Sordariomycetes</taxon>
        <taxon>Hypocreomycetidae</taxon>
        <taxon>Glomerellales</taxon>
        <taxon>Glomerellaceae</taxon>
        <taxon>Colletotrichum</taxon>
        <taxon>Colletotrichum gloeosporioides species complex</taxon>
    </lineage>
</organism>
<dbReference type="InterPro" id="IPR056501">
    <property type="entry name" value="NAD-bd_HRPKS_sdrA"/>
</dbReference>
<dbReference type="Gene3D" id="1.10.1200.10">
    <property type="entry name" value="ACP-like"/>
    <property type="match status" value="1"/>
</dbReference>
<protein>
    <submittedName>
        <fullName evidence="11">Beta-ketoacyl synthase domain-containing protein</fullName>
    </submittedName>
</protein>
<dbReference type="Gene3D" id="3.40.47.10">
    <property type="match status" value="2"/>
</dbReference>
<keyword evidence="2" id="KW-0597">Phosphoprotein</keyword>
<dbReference type="SMART" id="SM00827">
    <property type="entry name" value="PKS_AT"/>
    <property type="match status" value="1"/>
</dbReference>
<dbReference type="InterPro" id="IPR006162">
    <property type="entry name" value="Ppantetheine_attach_site"/>
</dbReference>
<evidence type="ECO:0000313" key="11">
    <source>
        <dbReference type="EMBL" id="KAK2728132.1"/>
    </source>
</evidence>
<dbReference type="InterPro" id="IPR016035">
    <property type="entry name" value="Acyl_Trfase/lysoPLipase"/>
</dbReference>
<sequence>MKDAQDSLWATEPIAIVGLSCKFAGDASNADGLWKLLSEGRSAWSEIPASRFNSKGTYHPNHEKLSTVHVRGAHFLDEDVGLFDAAFFKFPTETAAPVTLENAGLPLDQVAGSKTSVFAGTFVHDYRDGLIRDEDNIPRFFLTGVGSAMASNRVSHFFDFKGASMTIDTGCSTTLVALHQAVQSLRSGECDMSIVGGSNVLLNPDNFKTMVSLGQAAQEELMRECYSKAGIGPLSTQYFEAHGTGTATGDPIEAGAIAAVFQGHRRTTQGALRVGSVKTNIGHTEATSGLASVIKVVLAMERGKIPPTINFEKPNPKLALEEWRIKVATELEDWPEGPHGLMRASINNFGYGGSNAHVIVDQHDAFSLQTRGKVTSNGNLGNGTNGTTNGHTNGVNGHVSSPHDETKLLLLSAKDEQACRQMVSNLKGYLQNQDHTERGQDVSTLLDNLVYTLGQRRTLFPWVAAHPVPFNQGLDEVIKALDTPKFRPTRTTRQPRIGMVFTGQGAQWYAMGRELITTYPVFKNSLEEADAFVRELGADWSLMTELHRDAKTTRVNGTGFSIPICVAVQISLVRLLRTWGVTPAAVTSHSSGEIAAAYTVGAISFRSAMGIAYHRSRLAADMTGQGPIRGGMLAVGLGHQDSQDFLDRLATDAKAVVACVNSPSSTTVAGDVAAIEELETLLQAESVFARRLRVDTAYHSHHMKPIASQYREALNSLPQQDDTATYDDSVAYASPITGYRMSSAEKIAHPDHWVGSLSQPVQFVDALTEMILGDLDNSDSDHPVSSVDILVEVGPHTALGGPIQQILELPEFDGIQLPYYGCLVRNNNAVESLQTLAANLLREGLPVNLDAVNFPGGRGRDDVRVLTNLPSYPWNHQTRHWIEPRFNTGLRERSQPPHDLLGSLVPGTNPEAPSWRHTLRTTESPWVRDHVIQSNMLYPGCGFVSLAIEAVRQQLSMVAGNQSQEARKISGHQVRDVNVVQALVIPDTPEGIEIQTVLRPADEKHIGVRGWKQFEVYSVTADNHWAQHSQGLIAVEFEESSTTRVHEFDDTKYKALDPASGCERRIDPIDMWNVLGSLGIQYGPTFRNISNIVQSGKEFLSTSTITIADTSVPKDLPRHHVIHPSLLDAAAQATYTALPGVESRQDSPRVFQSIEKLWISRDISHEAGHIFQCYTSLKHADAQGIEADIVLAEPGSDGVVNPLLKIQGLMFSSLGRTVSDANTRPWESELCSKIVWDADPDLNDPASKETTLETSNQEHDEISPQATRSLPDESNTLLKRIVHKNPRARILDIGATITSAGHTLLQVLGTVEAGGPLAALYHFTSVTDDDFDAAKQKLSRWNEVLVFDTLNIDADASLQGFDLGSYDVVLVNQALGLASFPGQTLANVYSLLKPGGRAFITHQAASEEAPYKDGILEQAGFSGDIVNHHNGTTTTTILTTVQLPVPIDLPSVLAADDLTLITSGEAGDAESTWLESLQHALSSDGRKPATHRLDSSTAATLSACTGRVCVFLGEVERPMLRDLDAETLEAIKSMAISCKGLLWITRGGAVECENPDLALAPGFLRSLRNEYLGRPYLTLDLDPSAPLWSDDNVAAISRIVKAGFATSMGVTESAPSDFEYAVREGVIKIPRIIKDVPRNSMVSPDADATADLDKVTMGPLHQPDRPLSMHVGMPGLLDTIAFDDDQSISADDGSLAPELIEIMPRAYGVNFRDVMVAMGQLHERVMGLECAGIVTGVGSEAAKQGYSIGDKVFCLLRGPFGSRARIEWTNVAHMPAGLSFEEAASLPVIFCTAYIGLIDLARISPGDTVLIHAAAGGVGQAAIMMARHLGADIFVTVGTPEKRQLVMSKYGIPADRIFSSRDASFASGVLVATNGRGVDVVLNSLAGPLLQESFNILAPFGHFIEIGKRDLEINSHLEMRPFSRQASFSAFYLLALMQHKPQRIHDVLNEISRLIEAQTIAPVHPVTAYPIAETAKAFRLLQTGKHMGKVVLSMGPQDLVPVRRPSPTPRFSPDASYLLVGGMGGIGRAIAHWTVAHGAKNLVFLSRSAGRSDASSKVLTEIEQAGCRVKADTILEQMSLENYVKAIRPKVHGTLNLHKQFDKADCLDFFVILSSVVGVAGNASQSNYSAAGSYQDALARWRVSHGLPAVSVDLGAVKAIGVAAETAGVLGRLQRTGHMPLSQDQVLGVLGSAILAPYDPQVVVGLNSGPGNHWDRAGESQLGRDARFAALRAREIDQIHGKSGSGAATGDSSSLASRLATAKSSEEATQSVAVAISEKLSDIFMIPVDDIELTNRPTQYGIDSLVAVELRNMLVQQAAAEVSIFGIMQSASLAALAADVAAKSTHVSASLFAT</sequence>
<dbReference type="InterPro" id="IPR020806">
    <property type="entry name" value="PKS_PP-bd"/>
</dbReference>
<feature type="domain" description="Ketosynthase family 3 (KS3)" evidence="9">
    <location>
        <begin position="11"/>
        <end position="362"/>
    </location>
</feature>
<dbReference type="Gene3D" id="3.90.180.10">
    <property type="entry name" value="Medium-chain alcohol dehydrogenases, catalytic domain"/>
    <property type="match status" value="1"/>
</dbReference>
<dbReference type="GO" id="GO:0006633">
    <property type="term" value="P:fatty acid biosynthetic process"/>
    <property type="evidence" value="ECO:0007669"/>
    <property type="project" value="TreeGrafter"/>
</dbReference>
<dbReference type="SMART" id="SM00823">
    <property type="entry name" value="PKS_PP"/>
    <property type="match status" value="1"/>
</dbReference>
<evidence type="ECO:0000259" key="10">
    <source>
        <dbReference type="PROSITE" id="PS52019"/>
    </source>
</evidence>
<feature type="domain" description="PKS/mFAS DH" evidence="10">
    <location>
        <begin position="898"/>
        <end position="1220"/>
    </location>
</feature>
<dbReference type="Pfam" id="PF14765">
    <property type="entry name" value="PS-DH"/>
    <property type="match status" value="1"/>
</dbReference>
<dbReference type="FunFam" id="3.40.366.10:FF:000002">
    <property type="entry name" value="Probable polyketide synthase 2"/>
    <property type="match status" value="1"/>
</dbReference>
<dbReference type="GO" id="GO:1901336">
    <property type="term" value="P:lactone biosynthetic process"/>
    <property type="evidence" value="ECO:0007669"/>
    <property type="project" value="UniProtKB-ARBA"/>
</dbReference>
<dbReference type="InterPro" id="IPR014030">
    <property type="entry name" value="Ketoacyl_synth_N"/>
</dbReference>
<keyword evidence="3" id="KW-0808">Transferase</keyword>
<keyword evidence="1" id="KW-0596">Phosphopantetheine</keyword>
<dbReference type="PANTHER" id="PTHR43775:SF29">
    <property type="entry name" value="ASPERFURANONE POLYKETIDE SYNTHASE AFOG-RELATED"/>
    <property type="match status" value="1"/>
</dbReference>
<dbReference type="InterPro" id="IPR020807">
    <property type="entry name" value="PKS_DH"/>
</dbReference>
<dbReference type="SUPFAM" id="SSF53335">
    <property type="entry name" value="S-adenosyl-L-methionine-dependent methyltransferases"/>
    <property type="match status" value="1"/>
</dbReference>
<dbReference type="Pfam" id="PF00109">
    <property type="entry name" value="ketoacyl-synt"/>
    <property type="match status" value="1"/>
</dbReference>
<feature type="active site" description="Proton acceptor; for dehydratase activity" evidence="6">
    <location>
        <position position="930"/>
    </location>
</feature>
<dbReference type="InterPro" id="IPR032821">
    <property type="entry name" value="PKS_assoc"/>
</dbReference>
<dbReference type="Gene3D" id="3.40.366.10">
    <property type="entry name" value="Malonyl-Coenzyme A Acyl Carrier Protein, domain 2"/>
    <property type="match status" value="1"/>
</dbReference>
<evidence type="ECO:0000256" key="2">
    <source>
        <dbReference type="ARBA" id="ARBA00022553"/>
    </source>
</evidence>
<reference evidence="11" key="1">
    <citation type="submission" date="2023-02" db="EMBL/GenBank/DDBJ databases">
        <title>Colletotrichum kahawae CIFC_Que2 genome sequencing and assembly.</title>
        <authorList>
            <person name="Baroncelli R."/>
        </authorList>
    </citation>
    <scope>NUCLEOTIDE SEQUENCE</scope>
    <source>
        <strain evidence="11">CIFC_Que2</strain>
    </source>
</reference>
<dbReference type="PROSITE" id="PS50075">
    <property type="entry name" value="CARRIER"/>
    <property type="match status" value="1"/>
</dbReference>
<dbReference type="Gene3D" id="3.40.50.150">
    <property type="entry name" value="Vaccinia Virus protein VP39"/>
    <property type="match status" value="1"/>
</dbReference>
<evidence type="ECO:0000259" key="8">
    <source>
        <dbReference type="PROSITE" id="PS50075"/>
    </source>
</evidence>
<dbReference type="PROSITE" id="PS52004">
    <property type="entry name" value="KS3_2"/>
    <property type="match status" value="1"/>
</dbReference>
<dbReference type="InterPro" id="IPR042104">
    <property type="entry name" value="PKS_dehydratase_sf"/>
</dbReference>
<keyword evidence="5" id="KW-0511">Multifunctional enzyme</keyword>
<dbReference type="Gene3D" id="3.40.50.720">
    <property type="entry name" value="NAD(P)-binding Rossmann-like Domain"/>
    <property type="match status" value="3"/>
</dbReference>
<dbReference type="InterPro" id="IPR016036">
    <property type="entry name" value="Malonyl_transacylase_ACP-bd"/>
</dbReference>
<evidence type="ECO:0000256" key="4">
    <source>
        <dbReference type="ARBA" id="ARBA00023002"/>
    </source>
</evidence>
<evidence type="ECO:0000256" key="5">
    <source>
        <dbReference type="ARBA" id="ARBA00023268"/>
    </source>
</evidence>
<dbReference type="InterPro" id="IPR009081">
    <property type="entry name" value="PP-bd_ACP"/>
</dbReference>
<dbReference type="InterPro" id="IPR050091">
    <property type="entry name" value="PKS_NRPS_Biosynth_Enz"/>
</dbReference>
<dbReference type="SMART" id="SM00829">
    <property type="entry name" value="PKS_ER"/>
    <property type="match status" value="1"/>
</dbReference>
<dbReference type="InterPro" id="IPR036291">
    <property type="entry name" value="NAD(P)-bd_dom_sf"/>
</dbReference>
<evidence type="ECO:0000313" key="12">
    <source>
        <dbReference type="Proteomes" id="UP001281614"/>
    </source>
</evidence>
<dbReference type="InterPro" id="IPR013968">
    <property type="entry name" value="PKS_KR"/>
</dbReference>
<proteinExistence type="predicted"/>
<dbReference type="InterPro" id="IPR016039">
    <property type="entry name" value="Thiolase-like"/>
</dbReference>
<dbReference type="Pfam" id="PF00698">
    <property type="entry name" value="Acyl_transf_1"/>
    <property type="match status" value="1"/>
</dbReference>
<keyword evidence="4" id="KW-0560">Oxidoreductase</keyword>
<evidence type="ECO:0000256" key="3">
    <source>
        <dbReference type="ARBA" id="ARBA00022679"/>
    </source>
</evidence>
<dbReference type="InterPro" id="IPR057326">
    <property type="entry name" value="KR_dom"/>
</dbReference>
<dbReference type="SMART" id="SM00825">
    <property type="entry name" value="PKS_KS"/>
    <property type="match status" value="1"/>
</dbReference>
<dbReference type="SMART" id="SM00826">
    <property type="entry name" value="PKS_DH"/>
    <property type="match status" value="1"/>
</dbReference>
<dbReference type="PROSITE" id="PS52019">
    <property type="entry name" value="PKS_MFAS_DH"/>
    <property type="match status" value="1"/>
</dbReference>
<dbReference type="SUPFAM" id="SSF52151">
    <property type="entry name" value="FabD/lysophospholipase-like"/>
    <property type="match status" value="1"/>
</dbReference>
<dbReference type="CDD" id="cd02440">
    <property type="entry name" value="AdoMet_MTases"/>
    <property type="match status" value="1"/>
</dbReference>
<dbReference type="SUPFAM" id="SSF51735">
    <property type="entry name" value="NAD(P)-binding Rossmann-fold domains"/>
    <property type="match status" value="2"/>
</dbReference>
<dbReference type="InterPro" id="IPR011032">
    <property type="entry name" value="GroES-like_sf"/>
</dbReference>
<dbReference type="SUPFAM" id="SSF47336">
    <property type="entry name" value="ACP-like"/>
    <property type="match status" value="1"/>
</dbReference>
<feature type="domain" description="Carrier" evidence="8">
    <location>
        <begin position="2263"/>
        <end position="2344"/>
    </location>
</feature>
<dbReference type="GO" id="GO:0030639">
    <property type="term" value="P:polyketide biosynthetic process"/>
    <property type="evidence" value="ECO:0007669"/>
    <property type="project" value="UniProtKB-ARBA"/>
</dbReference>
<dbReference type="SUPFAM" id="SSF53901">
    <property type="entry name" value="Thiolase-like"/>
    <property type="match status" value="1"/>
</dbReference>
<dbReference type="Pfam" id="PF23297">
    <property type="entry name" value="ACP_SdgA_C"/>
    <property type="match status" value="1"/>
</dbReference>
<dbReference type="InterPro" id="IPR020841">
    <property type="entry name" value="PKS_Beta-ketoAc_synthase_dom"/>
</dbReference>
<dbReference type="SUPFAM" id="SSF50129">
    <property type="entry name" value="GroES-like"/>
    <property type="match status" value="1"/>
</dbReference>
<evidence type="ECO:0000256" key="6">
    <source>
        <dbReference type="PROSITE-ProRule" id="PRU01363"/>
    </source>
</evidence>
<dbReference type="SMART" id="SM00822">
    <property type="entry name" value="PKS_KR"/>
    <property type="match status" value="1"/>
</dbReference>
<feature type="active site" description="Proton donor; for dehydratase activity" evidence="6">
    <location>
        <position position="1128"/>
    </location>
</feature>
<dbReference type="InterPro" id="IPR020843">
    <property type="entry name" value="ER"/>
</dbReference>
<dbReference type="InterPro" id="IPR049551">
    <property type="entry name" value="PKS_DH_C"/>
</dbReference>
<accession>A0AAE0CWG0</accession>
<dbReference type="GO" id="GO:0004312">
    <property type="term" value="F:fatty acid synthase activity"/>
    <property type="evidence" value="ECO:0007669"/>
    <property type="project" value="TreeGrafter"/>
</dbReference>
<feature type="region of interest" description="Disordered" evidence="7">
    <location>
        <begin position="1241"/>
        <end position="1270"/>
    </location>
</feature>
<feature type="region of interest" description="C-terminal hotdog fold" evidence="6">
    <location>
        <begin position="1061"/>
        <end position="1220"/>
    </location>
</feature>
<feature type="region of interest" description="N-terminal hotdog fold" evidence="6">
    <location>
        <begin position="898"/>
        <end position="1040"/>
    </location>
</feature>
<feature type="region of interest" description="Disordered" evidence="7">
    <location>
        <begin position="373"/>
        <end position="394"/>
    </location>
</feature>
<dbReference type="InterPro" id="IPR049552">
    <property type="entry name" value="PKS_DH_N"/>
</dbReference>
<dbReference type="GO" id="GO:0031177">
    <property type="term" value="F:phosphopantetheine binding"/>
    <property type="evidence" value="ECO:0007669"/>
    <property type="project" value="InterPro"/>
</dbReference>
<dbReference type="Pfam" id="PF13602">
    <property type="entry name" value="ADH_zinc_N_2"/>
    <property type="match status" value="1"/>
</dbReference>
<comment type="caution">
    <text evidence="11">The sequence shown here is derived from an EMBL/GenBank/DDBJ whole genome shotgun (WGS) entry which is preliminary data.</text>
</comment>
<dbReference type="InterPro" id="IPR036736">
    <property type="entry name" value="ACP-like_sf"/>
</dbReference>
<dbReference type="CDD" id="cd00833">
    <property type="entry name" value="PKS"/>
    <property type="match status" value="1"/>
</dbReference>
<evidence type="ECO:0000256" key="1">
    <source>
        <dbReference type="ARBA" id="ARBA00022450"/>
    </source>
</evidence>
<dbReference type="Pfam" id="PF16197">
    <property type="entry name" value="KAsynt_C_assoc"/>
    <property type="match status" value="1"/>
</dbReference>
<dbReference type="Gene3D" id="3.10.129.110">
    <property type="entry name" value="Polyketide synthase dehydratase"/>
    <property type="match status" value="1"/>
</dbReference>
<evidence type="ECO:0000256" key="7">
    <source>
        <dbReference type="SAM" id="MobiDB-lite"/>
    </source>
</evidence>
<dbReference type="CDD" id="cd05195">
    <property type="entry name" value="enoyl_red"/>
    <property type="match status" value="1"/>
</dbReference>
<dbReference type="GO" id="GO:0016491">
    <property type="term" value="F:oxidoreductase activity"/>
    <property type="evidence" value="ECO:0007669"/>
    <property type="project" value="UniProtKB-KW"/>
</dbReference>
<dbReference type="PANTHER" id="PTHR43775">
    <property type="entry name" value="FATTY ACID SYNTHASE"/>
    <property type="match status" value="1"/>
</dbReference>
<dbReference type="Pfam" id="PF21089">
    <property type="entry name" value="PKS_DH_N"/>
    <property type="match status" value="1"/>
</dbReference>
<name>A0AAE0CWG0_COLKA</name>
<dbReference type="PROSITE" id="PS00012">
    <property type="entry name" value="PHOSPHOPANTETHEINE"/>
    <property type="match status" value="1"/>
</dbReference>
<dbReference type="InterPro" id="IPR049900">
    <property type="entry name" value="PKS_mFAS_DH"/>
</dbReference>
<dbReference type="Proteomes" id="UP001281614">
    <property type="component" value="Unassembled WGS sequence"/>
</dbReference>
<dbReference type="Gene3D" id="3.30.70.3290">
    <property type="match status" value="1"/>
</dbReference>
<feature type="compositionally biased region" description="Basic and acidic residues" evidence="7">
    <location>
        <begin position="1246"/>
        <end position="1262"/>
    </location>
</feature>
<gene>
    <name evidence="11" type="ORF">CKAH01_11231</name>
</gene>
<dbReference type="Pfam" id="PF23114">
    <property type="entry name" value="NAD-bd_HRPKS_sdrA"/>
    <property type="match status" value="1"/>
</dbReference>
<dbReference type="FunFam" id="3.40.50.720:FF:000209">
    <property type="entry name" value="Polyketide synthase Pks12"/>
    <property type="match status" value="1"/>
</dbReference>
<dbReference type="InterPro" id="IPR001227">
    <property type="entry name" value="Ac_transferase_dom_sf"/>
</dbReference>
<dbReference type="InterPro" id="IPR014043">
    <property type="entry name" value="Acyl_transferase_dom"/>
</dbReference>
<dbReference type="Pfam" id="PF08659">
    <property type="entry name" value="KR"/>
    <property type="match status" value="1"/>
</dbReference>
<dbReference type="EMBL" id="VYYT01000886">
    <property type="protein sequence ID" value="KAK2728132.1"/>
    <property type="molecule type" value="Genomic_DNA"/>
</dbReference>
<feature type="compositionally biased region" description="Low complexity" evidence="7">
    <location>
        <begin position="385"/>
        <end position="394"/>
    </location>
</feature>
<dbReference type="InterPro" id="IPR029063">
    <property type="entry name" value="SAM-dependent_MTases_sf"/>
</dbReference>